<accession>A0A6J6P1P7</accession>
<reference evidence="1" key="1">
    <citation type="submission" date="2020-05" db="EMBL/GenBank/DDBJ databases">
        <authorList>
            <person name="Chiriac C."/>
            <person name="Salcher M."/>
            <person name="Ghai R."/>
            <person name="Kavagutti S V."/>
        </authorList>
    </citation>
    <scope>NUCLEOTIDE SEQUENCE</scope>
</reference>
<proteinExistence type="predicted"/>
<organism evidence="1">
    <name type="scientific">freshwater metagenome</name>
    <dbReference type="NCBI Taxonomy" id="449393"/>
    <lineage>
        <taxon>unclassified sequences</taxon>
        <taxon>metagenomes</taxon>
        <taxon>ecological metagenomes</taxon>
    </lineage>
</organism>
<name>A0A6J6P1P7_9ZZZZ</name>
<dbReference type="EMBL" id="CAEZXP010000001">
    <property type="protein sequence ID" value="CAB4690705.1"/>
    <property type="molecule type" value="Genomic_DNA"/>
</dbReference>
<dbReference type="AlphaFoldDB" id="A0A6J6P1P7"/>
<sequence>MSLTEELEATETESARVERWRAETLMRVGYDAASAAGLAARSDIDLHRAIELIEAGCPAETALRILL</sequence>
<evidence type="ECO:0000313" key="1">
    <source>
        <dbReference type="EMBL" id="CAB4690705.1"/>
    </source>
</evidence>
<protein>
    <submittedName>
        <fullName evidence="1">Unannotated protein</fullName>
    </submittedName>
</protein>
<gene>
    <name evidence="1" type="ORF">UFOPK2399_00693</name>
</gene>